<dbReference type="EMBL" id="SOIZ01000396">
    <property type="protein sequence ID" value="TET58778.1"/>
    <property type="molecule type" value="Genomic_DNA"/>
</dbReference>
<dbReference type="GO" id="GO:0016301">
    <property type="term" value="F:kinase activity"/>
    <property type="evidence" value="ECO:0007669"/>
    <property type="project" value="UniProtKB-KW"/>
</dbReference>
<dbReference type="InterPro" id="IPR042213">
    <property type="entry name" value="NBD_C_sf"/>
</dbReference>
<keyword evidence="2" id="KW-0808">Transferase</keyword>
<keyword evidence="6" id="KW-0119">Carbohydrate metabolism</keyword>
<gene>
    <name evidence="9" type="ORF">E3J48_08525</name>
</gene>
<evidence type="ECO:0000256" key="3">
    <source>
        <dbReference type="ARBA" id="ARBA00022741"/>
    </source>
</evidence>
<evidence type="ECO:0000256" key="6">
    <source>
        <dbReference type="ARBA" id="ARBA00023277"/>
    </source>
</evidence>
<feature type="domain" description="Four-carbon acid sugar kinase N-terminal" evidence="7">
    <location>
        <begin position="12"/>
        <end position="236"/>
    </location>
</feature>
<evidence type="ECO:0000313" key="10">
    <source>
        <dbReference type="Proteomes" id="UP000319130"/>
    </source>
</evidence>
<dbReference type="InterPro" id="IPR037051">
    <property type="entry name" value="4-carb_acid_sugar_kinase_N_sf"/>
</dbReference>
<dbReference type="AlphaFoldDB" id="A0A523VVI3"/>
<evidence type="ECO:0000313" key="9">
    <source>
        <dbReference type="EMBL" id="TET58778.1"/>
    </source>
</evidence>
<organism evidence="9 10">
    <name type="scientific">Aerophobetes bacterium</name>
    <dbReference type="NCBI Taxonomy" id="2030807"/>
    <lineage>
        <taxon>Bacteria</taxon>
        <taxon>Candidatus Aerophobota</taxon>
    </lineage>
</organism>
<proteinExistence type="inferred from homology"/>
<keyword evidence="3" id="KW-0547">Nucleotide-binding</keyword>
<dbReference type="SUPFAM" id="SSF142764">
    <property type="entry name" value="YgbK-like"/>
    <property type="match status" value="1"/>
</dbReference>
<evidence type="ECO:0000256" key="1">
    <source>
        <dbReference type="ARBA" id="ARBA00005715"/>
    </source>
</evidence>
<accession>A0A523VVI3</accession>
<dbReference type="Pfam" id="PF07005">
    <property type="entry name" value="SBD_N"/>
    <property type="match status" value="1"/>
</dbReference>
<comment type="caution">
    <text evidence="9">The sequence shown here is derived from an EMBL/GenBank/DDBJ whole genome shotgun (WGS) entry which is preliminary data.</text>
</comment>
<protein>
    <submittedName>
        <fullName evidence="9">Four-carbon acid sugar kinase family protein</fullName>
    </submittedName>
</protein>
<dbReference type="GO" id="GO:0005524">
    <property type="term" value="F:ATP binding"/>
    <property type="evidence" value="ECO:0007669"/>
    <property type="project" value="UniProtKB-KW"/>
</dbReference>
<sequence>MLSVENLLEEKIAVIADDLTGANEIAAIMVRKRKKCLVLKPLLAHSKMKKLWDRYDGLVFNLESRNLSPEKAYGNVRGFLSTSEEIRKRVIYKKIDSTLRGNVAKEIDAVLDARWIDLVILVPALPRMKRITVGGYHLVDGLPLGRTSYADNYTESSLTKLIQTQSSYGAGYVDLATVESGPRAISQELIRTYQKGSPIAVCDCCSGDDLKNIKEAILNLDVRVLPVGSAGLFEELFQEDEPPFLPCLVVCGSLNRITRLQLSKLMNQEKTGYLELNLSSLLFGKDQNELKRLRLEGKAILDQGNSLVIATPEKRWETRKEQKIGILQSKINRSLASLTKYFVQSFPLAGLIATGGDTATSLLDKLGAEGVEVLGELEPLVPIAILKGIKGKELALVTKTGGFGTEDVFLNALDYLTKRSKKIER</sequence>
<reference evidence="9 10" key="1">
    <citation type="submission" date="2019-03" db="EMBL/GenBank/DDBJ databases">
        <title>Metabolic potential of uncultured bacteria and archaea associated with petroleum seepage in deep-sea sediments.</title>
        <authorList>
            <person name="Dong X."/>
            <person name="Hubert C."/>
        </authorList>
    </citation>
    <scope>NUCLEOTIDE SEQUENCE [LARGE SCALE GENOMIC DNA]</scope>
    <source>
        <strain evidence="9">E29_bin52</strain>
    </source>
</reference>
<evidence type="ECO:0000259" key="8">
    <source>
        <dbReference type="Pfam" id="PF17042"/>
    </source>
</evidence>
<evidence type="ECO:0000256" key="2">
    <source>
        <dbReference type="ARBA" id="ARBA00022679"/>
    </source>
</evidence>
<dbReference type="Gene3D" id="3.40.50.10840">
    <property type="entry name" value="Putative sugar-binding, N-terminal domain"/>
    <property type="match status" value="1"/>
</dbReference>
<feature type="domain" description="Four-carbon acid sugar kinase nucleotide binding" evidence="8">
    <location>
        <begin position="248"/>
        <end position="409"/>
    </location>
</feature>
<dbReference type="Pfam" id="PF17042">
    <property type="entry name" value="NBD_C"/>
    <property type="match status" value="1"/>
</dbReference>
<keyword evidence="4 9" id="KW-0418">Kinase</keyword>
<dbReference type="InterPro" id="IPR010737">
    <property type="entry name" value="4-carb_acid_sugar_kinase_N"/>
</dbReference>
<dbReference type="InterPro" id="IPR031475">
    <property type="entry name" value="NBD_C"/>
</dbReference>
<dbReference type="Gene3D" id="3.40.980.20">
    <property type="entry name" value="Four-carbon acid sugar kinase, nucleotide binding domain"/>
    <property type="match status" value="1"/>
</dbReference>
<evidence type="ECO:0000256" key="4">
    <source>
        <dbReference type="ARBA" id="ARBA00022777"/>
    </source>
</evidence>
<evidence type="ECO:0000259" key="7">
    <source>
        <dbReference type="Pfam" id="PF07005"/>
    </source>
</evidence>
<name>A0A523VVI3_UNCAE</name>
<evidence type="ECO:0000256" key="5">
    <source>
        <dbReference type="ARBA" id="ARBA00022840"/>
    </source>
</evidence>
<keyword evidence="5" id="KW-0067">ATP-binding</keyword>
<comment type="similarity">
    <text evidence="1">Belongs to the four-carbon acid sugar kinase family.</text>
</comment>
<dbReference type="Proteomes" id="UP000319130">
    <property type="component" value="Unassembled WGS sequence"/>
</dbReference>